<dbReference type="AlphaFoldDB" id="A0A7W8L5J5"/>
<comment type="caution">
    <text evidence="4">The sequence shown here is derived from an EMBL/GenBank/DDBJ whole genome shotgun (WGS) entry which is preliminary data.</text>
</comment>
<dbReference type="RefSeq" id="WP_184225682.1">
    <property type="nucleotide sequence ID" value="NZ_JACHDE010000002.1"/>
</dbReference>
<accession>A0A7W8L5J5</accession>
<dbReference type="GO" id="GO:0046872">
    <property type="term" value="F:metal ion binding"/>
    <property type="evidence" value="ECO:0007669"/>
    <property type="project" value="UniProtKB-KW"/>
</dbReference>
<keyword evidence="2" id="KW-0479">Metal-binding</keyword>
<dbReference type="InterPro" id="IPR051262">
    <property type="entry name" value="SMP-30/CGR1_Lactonase"/>
</dbReference>
<dbReference type="Proteomes" id="UP000592820">
    <property type="component" value="Unassembled WGS sequence"/>
</dbReference>
<gene>
    <name evidence="4" type="ORF">HDG41_001453</name>
</gene>
<evidence type="ECO:0000256" key="2">
    <source>
        <dbReference type="PIRSR" id="PIRSR605511-2"/>
    </source>
</evidence>
<dbReference type="Gene3D" id="2.120.10.30">
    <property type="entry name" value="TolB, C-terminal domain"/>
    <property type="match status" value="1"/>
</dbReference>
<dbReference type="PANTHER" id="PTHR47572">
    <property type="entry name" value="LIPOPROTEIN-RELATED"/>
    <property type="match status" value="1"/>
</dbReference>
<reference evidence="4 5" key="1">
    <citation type="submission" date="2020-08" db="EMBL/GenBank/DDBJ databases">
        <title>Genomic Encyclopedia of Type Strains, Phase IV (KMG-V): Genome sequencing to study the core and pangenomes of soil and plant-associated prokaryotes.</title>
        <authorList>
            <person name="Whitman W."/>
        </authorList>
    </citation>
    <scope>NUCLEOTIDE SEQUENCE [LARGE SCALE GENOMIC DNA]</scope>
    <source>
        <strain evidence="4 5">JPY162</strain>
    </source>
</reference>
<comment type="cofactor">
    <cofactor evidence="2">
        <name>Zn(2+)</name>
        <dbReference type="ChEBI" id="CHEBI:29105"/>
    </cofactor>
    <text evidence="2">Binds 1 divalent metal cation per subunit.</text>
</comment>
<feature type="binding site" evidence="2">
    <location>
        <position position="196"/>
    </location>
    <ligand>
        <name>a divalent metal cation</name>
        <dbReference type="ChEBI" id="CHEBI:60240"/>
    </ligand>
</feature>
<dbReference type="InterPro" id="IPR005511">
    <property type="entry name" value="SMP-30"/>
</dbReference>
<feature type="binding site" evidence="2">
    <location>
        <position position="17"/>
    </location>
    <ligand>
        <name>a divalent metal cation</name>
        <dbReference type="ChEBI" id="CHEBI:60240"/>
    </ligand>
</feature>
<evidence type="ECO:0000313" key="5">
    <source>
        <dbReference type="Proteomes" id="UP000592820"/>
    </source>
</evidence>
<dbReference type="Pfam" id="PF08450">
    <property type="entry name" value="SGL"/>
    <property type="match status" value="1"/>
</dbReference>
<sequence length="280" mass="30446">MRIGQAQLVADGFCFLEAPKWRDGKIWMSDVFGRAVYTVTPEGKRELVCEIPLMPAGLGFMPDGRLIISSHGDRKLMQWKDGELSVYADLSAVIPYWINDFAIDANGRIYLGNYGYHYNKGEAPQPARMHRVDPDGSITEIATGMDFPNGAVIINGGRTLVVNETWVGRVTAFDLTTDGKLINRRVFAHLGDRGPDGMCADASGAIWVGCYNSGEILRVLDGGEITDRFAFDGRAISCVVGGEDGRTLYMTAFLGANEEVALAKPKSALFSAKIDVGQPA</sequence>
<dbReference type="SUPFAM" id="SSF63829">
    <property type="entry name" value="Calcium-dependent phosphotriesterase"/>
    <property type="match status" value="1"/>
</dbReference>
<dbReference type="PRINTS" id="PR01790">
    <property type="entry name" value="SMP30FAMILY"/>
</dbReference>
<feature type="binding site" evidence="2">
    <location>
        <position position="149"/>
    </location>
    <ligand>
        <name>a divalent metal cation</name>
        <dbReference type="ChEBI" id="CHEBI:60240"/>
    </ligand>
</feature>
<dbReference type="InterPro" id="IPR013658">
    <property type="entry name" value="SGL"/>
</dbReference>
<evidence type="ECO:0000259" key="3">
    <source>
        <dbReference type="Pfam" id="PF08450"/>
    </source>
</evidence>
<name>A0A7W8L5J5_9BURK</name>
<feature type="domain" description="SMP-30/Gluconolactonase/LRE-like region" evidence="3">
    <location>
        <begin position="17"/>
        <end position="252"/>
    </location>
</feature>
<dbReference type="InterPro" id="IPR011042">
    <property type="entry name" value="6-blade_b-propeller_TolB-like"/>
</dbReference>
<protein>
    <submittedName>
        <fullName evidence="4">Sugar lactone lactonase YvrE</fullName>
    </submittedName>
</protein>
<keyword evidence="2" id="KW-0862">Zinc</keyword>
<evidence type="ECO:0000256" key="1">
    <source>
        <dbReference type="PIRSR" id="PIRSR605511-1"/>
    </source>
</evidence>
<evidence type="ECO:0000313" key="4">
    <source>
        <dbReference type="EMBL" id="MBB5399414.1"/>
    </source>
</evidence>
<organism evidence="4 5">
    <name type="scientific">Paraburkholderia youngii</name>
    <dbReference type="NCBI Taxonomy" id="2782701"/>
    <lineage>
        <taxon>Bacteria</taxon>
        <taxon>Pseudomonadati</taxon>
        <taxon>Pseudomonadota</taxon>
        <taxon>Betaproteobacteria</taxon>
        <taxon>Burkholderiales</taxon>
        <taxon>Burkholderiaceae</taxon>
        <taxon>Paraburkholderia</taxon>
    </lineage>
</organism>
<proteinExistence type="predicted"/>
<dbReference type="PANTHER" id="PTHR47572:SF5">
    <property type="entry name" value="BLR2277 PROTEIN"/>
    <property type="match status" value="1"/>
</dbReference>
<feature type="binding site" evidence="2">
    <location>
        <position position="99"/>
    </location>
    <ligand>
        <name>substrate</name>
    </ligand>
</feature>
<feature type="active site" description="Proton donor/acceptor" evidence="1">
    <location>
        <position position="196"/>
    </location>
</feature>
<dbReference type="EMBL" id="JACHDE010000002">
    <property type="protein sequence ID" value="MBB5399414.1"/>
    <property type="molecule type" value="Genomic_DNA"/>
</dbReference>